<evidence type="ECO:0000313" key="2">
    <source>
        <dbReference type="Proteomes" id="UP000027190"/>
    </source>
</evidence>
<dbReference type="OrthoDB" id="7619885at2"/>
<accession>A0A062UEI9</accession>
<dbReference type="AlphaFoldDB" id="A0A062UEI9"/>
<dbReference type="EMBL" id="AWFG01000041">
    <property type="protein sequence ID" value="KCZ56712.1"/>
    <property type="molecule type" value="Genomic_DNA"/>
</dbReference>
<keyword evidence="2" id="KW-1185">Reference proteome</keyword>
<comment type="caution">
    <text evidence="1">The sequence shown here is derived from an EMBL/GenBank/DDBJ whole genome shotgun (WGS) entry which is preliminary data.</text>
</comment>
<gene>
    <name evidence="1" type="ORF">HY30_06235</name>
</gene>
<organism evidence="1 2">
    <name type="scientific">Hyphomonas chukchiensis</name>
    <dbReference type="NCBI Taxonomy" id="1280947"/>
    <lineage>
        <taxon>Bacteria</taxon>
        <taxon>Pseudomonadati</taxon>
        <taxon>Pseudomonadota</taxon>
        <taxon>Alphaproteobacteria</taxon>
        <taxon>Hyphomonadales</taxon>
        <taxon>Hyphomonadaceae</taxon>
        <taxon>Hyphomonas</taxon>
    </lineage>
</organism>
<protein>
    <submittedName>
        <fullName evidence="1">Uncharacterized protein</fullName>
    </submittedName>
</protein>
<evidence type="ECO:0000313" key="1">
    <source>
        <dbReference type="EMBL" id="KCZ56712.1"/>
    </source>
</evidence>
<dbReference type="PATRIC" id="fig|1280947.3.peg.2604"/>
<dbReference type="STRING" id="1280947.HY30_06235"/>
<dbReference type="RefSeq" id="WP_034741253.1">
    <property type="nucleotide sequence ID" value="NZ_AWFG01000041.1"/>
</dbReference>
<proteinExistence type="predicted"/>
<sequence length="115" mass="12884">MTRAEISALLACFPIWMRPFVWVQLMLIKRAQMRHGRELMMHVCYATGRLRVVYIADAPREPVAWQCPVPAVTALDRLALAPPAPGCTYVRAPFGLFPCIENLFARAGTARPDTS</sequence>
<reference evidence="1 2" key="1">
    <citation type="journal article" date="2014" name="Antonie Van Leeuwenhoek">
        <title>Hyphomonas beringensis sp. nov. and Hyphomonas chukchiensis sp. nov., isolated from surface seawater of the Bering Sea and Chukchi Sea.</title>
        <authorList>
            <person name="Li C."/>
            <person name="Lai Q."/>
            <person name="Li G."/>
            <person name="Dong C."/>
            <person name="Wang J."/>
            <person name="Liao Y."/>
            <person name="Shao Z."/>
        </authorList>
    </citation>
    <scope>NUCLEOTIDE SEQUENCE [LARGE SCALE GENOMIC DNA]</scope>
    <source>
        <strain evidence="1 2">BH-BN04-4</strain>
    </source>
</reference>
<name>A0A062UEI9_9PROT</name>
<dbReference type="Proteomes" id="UP000027190">
    <property type="component" value="Unassembled WGS sequence"/>
</dbReference>